<organism evidence="1 2">
    <name type="scientific">Fukomys damarensis</name>
    <name type="common">Damaraland mole rat</name>
    <name type="synonym">Cryptomys damarensis</name>
    <dbReference type="NCBI Taxonomy" id="885580"/>
    <lineage>
        <taxon>Eukaryota</taxon>
        <taxon>Metazoa</taxon>
        <taxon>Chordata</taxon>
        <taxon>Craniata</taxon>
        <taxon>Vertebrata</taxon>
        <taxon>Euteleostomi</taxon>
        <taxon>Mammalia</taxon>
        <taxon>Eutheria</taxon>
        <taxon>Euarchontoglires</taxon>
        <taxon>Glires</taxon>
        <taxon>Rodentia</taxon>
        <taxon>Hystricomorpha</taxon>
        <taxon>Bathyergidae</taxon>
        <taxon>Fukomys</taxon>
    </lineage>
</organism>
<dbReference type="Proteomes" id="UP000028990">
    <property type="component" value="Unassembled WGS sequence"/>
</dbReference>
<sequence length="175" mass="19009">MGLLWSSSRAHRRGLQMRSCASRRLSFLVRKTGVKAGMPTSQHQVIVTCPPGLAPEKSPFGKCHELSPSSPSWLLSVRFSRTCPVTWAKAQGRLEQNQAGRKGEDHVPPGEGGYLVRCSEALHSQGAPTSSGFRDGHEPELSGQLPTPEFPVAWSGFRFRTSLVLVTDMIPSEGG</sequence>
<dbReference type="EMBL" id="KN122083">
    <property type="protein sequence ID" value="KFO33543.1"/>
    <property type="molecule type" value="Genomic_DNA"/>
</dbReference>
<name>A0A091DST0_FUKDA</name>
<dbReference type="AlphaFoldDB" id="A0A091DST0"/>
<reference evidence="1 2" key="1">
    <citation type="submission" date="2013-11" db="EMBL/GenBank/DDBJ databases">
        <title>The Damaraland mole rat (Fukomys damarensis) genome and evolution of African mole rats.</title>
        <authorList>
            <person name="Gladyshev V.N."/>
            <person name="Fang X."/>
        </authorList>
    </citation>
    <scope>NUCLEOTIDE SEQUENCE [LARGE SCALE GENOMIC DNA]</scope>
    <source>
        <tissue evidence="1">Liver</tissue>
    </source>
</reference>
<proteinExistence type="predicted"/>
<accession>A0A091DST0</accession>
<protein>
    <submittedName>
        <fullName evidence="1">Uncharacterized protein</fullName>
    </submittedName>
</protein>
<gene>
    <name evidence="1" type="ORF">H920_05080</name>
</gene>
<keyword evidence="2" id="KW-1185">Reference proteome</keyword>
<evidence type="ECO:0000313" key="1">
    <source>
        <dbReference type="EMBL" id="KFO33543.1"/>
    </source>
</evidence>
<evidence type="ECO:0000313" key="2">
    <source>
        <dbReference type="Proteomes" id="UP000028990"/>
    </source>
</evidence>